<evidence type="ECO:0000313" key="2">
    <source>
        <dbReference type="Proteomes" id="UP000037773"/>
    </source>
</evidence>
<gene>
    <name evidence="1" type="ORF">ADK41_18520</name>
</gene>
<dbReference type="Proteomes" id="UP000037773">
    <property type="component" value="Unassembled WGS sequence"/>
</dbReference>
<reference evidence="1 2" key="1">
    <citation type="submission" date="2015-07" db="EMBL/GenBank/DDBJ databases">
        <authorList>
            <person name="Noorani M."/>
        </authorList>
    </citation>
    <scope>NUCLEOTIDE SEQUENCE [LARGE SCALE GENOMIC DNA]</scope>
    <source>
        <strain evidence="1 2">NRRL B-24567</strain>
    </source>
</reference>
<dbReference type="RefSeq" id="WP_030822492.1">
    <property type="nucleotide sequence ID" value="NZ_JBFBKA010000010.1"/>
</dbReference>
<protein>
    <submittedName>
        <fullName evidence="1">Uncharacterized protein</fullName>
    </submittedName>
</protein>
<dbReference type="PATRIC" id="fig|36816.3.peg.4010"/>
<name>A0A0M9X8H4_9ACTN</name>
<evidence type="ECO:0000313" key="1">
    <source>
        <dbReference type="EMBL" id="KOT37675.1"/>
    </source>
</evidence>
<organism evidence="1 2">
    <name type="scientific">Streptomyces caelestis</name>
    <dbReference type="NCBI Taxonomy" id="36816"/>
    <lineage>
        <taxon>Bacteria</taxon>
        <taxon>Bacillati</taxon>
        <taxon>Actinomycetota</taxon>
        <taxon>Actinomycetes</taxon>
        <taxon>Kitasatosporales</taxon>
        <taxon>Streptomycetaceae</taxon>
        <taxon>Streptomyces</taxon>
    </lineage>
</organism>
<dbReference type="EMBL" id="LGCN01000196">
    <property type="protein sequence ID" value="KOT37675.1"/>
    <property type="molecule type" value="Genomic_DNA"/>
</dbReference>
<sequence length="145" mass="15955">MDDRLTPHWLEIFENCGLEIVEDQTHDGPPVNAALHAVNGVEVRPSAEVSDSDPQALEKLSREWHRRAEPARLFMESGDFLVLPPGSGGSKVGWVRVRDRGGEDLPSRVAAATGAPEFIAVSVDGRHLCASTVEDDDYWVVVHEF</sequence>
<proteinExistence type="predicted"/>
<dbReference type="OrthoDB" id="3699606at2"/>
<keyword evidence="2" id="KW-1185">Reference proteome</keyword>
<comment type="caution">
    <text evidence="1">The sequence shown here is derived from an EMBL/GenBank/DDBJ whole genome shotgun (WGS) entry which is preliminary data.</text>
</comment>
<accession>A0A0M9X8H4</accession>
<dbReference type="AlphaFoldDB" id="A0A0M9X8H4"/>